<feature type="transmembrane region" description="Helical" evidence="6">
    <location>
        <begin position="162"/>
        <end position="185"/>
    </location>
</feature>
<reference evidence="9" key="1">
    <citation type="submission" date="2023-07" db="EMBL/GenBank/DDBJ databases">
        <title>30 novel species of actinomycetes from the DSMZ collection.</title>
        <authorList>
            <person name="Nouioui I."/>
        </authorList>
    </citation>
    <scope>NUCLEOTIDE SEQUENCE [LARGE SCALE GENOMIC DNA]</scope>
    <source>
        <strain evidence="9">DSM 44917</strain>
    </source>
</reference>
<feature type="transmembrane region" description="Helical" evidence="6">
    <location>
        <begin position="240"/>
        <end position="260"/>
    </location>
</feature>
<feature type="transmembrane region" description="Helical" evidence="6">
    <location>
        <begin position="88"/>
        <end position="109"/>
    </location>
</feature>
<dbReference type="InterPro" id="IPR001694">
    <property type="entry name" value="NADH_UbQ_OxRdtase_su1/FPO"/>
</dbReference>
<feature type="transmembrane region" description="Helical" evidence="6">
    <location>
        <begin position="58"/>
        <end position="81"/>
    </location>
</feature>
<keyword evidence="2 5" id="KW-0812">Transmembrane</keyword>
<dbReference type="RefSeq" id="WP_311629446.1">
    <property type="nucleotide sequence ID" value="NZ_JAVREN010000006.1"/>
</dbReference>
<dbReference type="EMBL" id="JAVREN010000006">
    <property type="protein sequence ID" value="MDT0306517.1"/>
    <property type="molecule type" value="Genomic_DNA"/>
</dbReference>
<dbReference type="PANTHER" id="PTHR11432:SF3">
    <property type="entry name" value="NADH-UBIQUINONE OXIDOREDUCTASE CHAIN 1"/>
    <property type="match status" value="1"/>
</dbReference>
<keyword evidence="3 6" id="KW-1133">Transmembrane helix</keyword>
<evidence type="ECO:0000313" key="9">
    <source>
        <dbReference type="Proteomes" id="UP001183388"/>
    </source>
</evidence>
<keyword evidence="7" id="KW-0732">Signal</keyword>
<dbReference type="Pfam" id="PF00146">
    <property type="entry name" value="NADHdh"/>
    <property type="match status" value="1"/>
</dbReference>
<evidence type="ECO:0000256" key="7">
    <source>
        <dbReference type="SAM" id="SignalP"/>
    </source>
</evidence>
<evidence type="ECO:0000256" key="3">
    <source>
        <dbReference type="ARBA" id="ARBA00022989"/>
    </source>
</evidence>
<feature type="transmembrane region" description="Helical" evidence="6">
    <location>
        <begin position="272"/>
        <end position="296"/>
    </location>
</feature>
<feature type="chain" id="PRO_5047415161" evidence="7">
    <location>
        <begin position="33"/>
        <end position="298"/>
    </location>
</feature>
<keyword evidence="8" id="KW-0560">Oxidoreductase</keyword>
<protein>
    <submittedName>
        <fullName evidence="8">NADH-quinone oxidoreductase subunit H</fullName>
        <ecNumber evidence="8">1.6.5.9</ecNumber>
    </submittedName>
</protein>
<evidence type="ECO:0000256" key="6">
    <source>
        <dbReference type="SAM" id="Phobius"/>
    </source>
</evidence>
<sequence length="298" mass="31119">MAESAPLWWALALPVVLALAALAAASANAALAAEPGPLRESLRLLAQRRRRTNADDALLGRLGGVLLPTAAVLAAVVLPLGFRPVSDLSVGIVWFNAMEALAWAAVWLAGWGPNSALSLIGGYRFLAQGLAYEVPHMLAITTAALGAGSLRVGAVAQAQGGLWFAVWMPVAFAVYLLSAMAMAFWGPFGQPVGRDVAGGAAGERAGADRLVFLGGRWLLLVVAAGMSVPLFLGGGHGPLLPAWCWTLLKTAAVLGLLLGLRRRLPAVRMDRFLELAWLVLTPLAVAQALVVAIVVLHR</sequence>
<dbReference type="EC" id="1.6.5.9" evidence="8"/>
<keyword evidence="9" id="KW-1185">Reference proteome</keyword>
<evidence type="ECO:0000256" key="5">
    <source>
        <dbReference type="RuleBase" id="RU000471"/>
    </source>
</evidence>
<dbReference type="PANTHER" id="PTHR11432">
    <property type="entry name" value="NADH DEHYDROGENASE SUBUNIT 1"/>
    <property type="match status" value="1"/>
</dbReference>
<evidence type="ECO:0000256" key="1">
    <source>
        <dbReference type="ARBA" id="ARBA00004141"/>
    </source>
</evidence>
<comment type="subcellular location">
    <subcellularLocation>
        <location evidence="5">Cell membrane</location>
        <topology evidence="5">Multi-pass membrane protein</topology>
    </subcellularLocation>
    <subcellularLocation>
        <location evidence="1">Membrane</location>
        <topology evidence="1">Multi-pass membrane protein</topology>
    </subcellularLocation>
</comment>
<evidence type="ECO:0000256" key="2">
    <source>
        <dbReference type="ARBA" id="ARBA00022692"/>
    </source>
</evidence>
<name>A0ABU2L563_9ACTN</name>
<dbReference type="Proteomes" id="UP001183388">
    <property type="component" value="Unassembled WGS sequence"/>
</dbReference>
<feature type="signal peptide" evidence="7">
    <location>
        <begin position="1"/>
        <end position="32"/>
    </location>
</feature>
<evidence type="ECO:0000256" key="4">
    <source>
        <dbReference type="ARBA" id="ARBA00023136"/>
    </source>
</evidence>
<comment type="caution">
    <text evidence="8">The sequence shown here is derived from an EMBL/GenBank/DDBJ whole genome shotgun (WGS) entry which is preliminary data.</text>
</comment>
<keyword evidence="5" id="KW-0520">NAD</keyword>
<organism evidence="8 9">
    <name type="scientific">Streptomyces boetiae</name>
    <dbReference type="NCBI Taxonomy" id="3075541"/>
    <lineage>
        <taxon>Bacteria</taxon>
        <taxon>Bacillati</taxon>
        <taxon>Actinomycetota</taxon>
        <taxon>Actinomycetes</taxon>
        <taxon>Kitasatosporales</taxon>
        <taxon>Streptomycetaceae</taxon>
        <taxon>Streptomyces</taxon>
    </lineage>
</organism>
<feature type="transmembrane region" description="Helical" evidence="6">
    <location>
        <begin position="217"/>
        <end position="234"/>
    </location>
</feature>
<dbReference type="GO" id="GO:0050136">
    <property type="term" value="F:NADH dehydrogenase (quinone) (non-electrogenic) activity"/>
    <property type="evidence" value="ECO:0007669"/>
    <property type="project" value="UniProtKB-EC"/>
</dbReference>
<keyword evidence="4 6" id="KW-0472">Membrane</keyword>
<gene>
    <name evidence="8" type="ORF">RM780_06025</name>
</gene>
<accession>A0ABU2L563</accession>
<comment type="similarity">
    <text evidence="5">Belongs to the complex I subunit 1 family.</text>
</comment>
<evidence type="ECO:0000313" key="8">
    <source>
        <dbReference type="EMBL" id="MDT0306517.1"/>
    </source>
</evidence>
<proteinExistence type="inferred from homology"/>